<dbReference type="GO" id="GO:0061631">
    <property type="term" value="F:ubiquitin conjugating enzyme activity"/>
    <property type="evidence" value="ECO:0007669"/>
    <property type="project" value="UniProtKB-EC"/>
</dbReference>
<evidence type="ECO:0000313" key="10">
    <source>
        <dbReference type="EMBL" id="KAF5947976.1"/>
    </source>
</evidence>
<gene>
    <name evidence="10" type="ORF">HYC85_013933</name>
</gene>
<evidence type="ECO:0000256" key="4">
    <source>
        <dbReference type="ARBA" id="ARBA00022786"/>
    </source>
</evidence>
<dbReference type="FunFam" id="3.10.110.10:FF:000047">
    <property type="entry name" value="ubiquitin-conjugating enzyme E2 20"/>
    <property type="match status" value="1"/>
</dbReference>
<evidence type="ECO:0000256" key="5">
    <source>
        <dbReference type="ARBA" id="ARBA00022840"/>
    </source>
</evidence>
<dbReference type="Proteomes" id="UP000593564">
    <property type="component" value="Unassembled WGS sequence"/>
</dbReference>
<feature type="active site" description="Glycyl thioester intermediate" evidence="6">
    <location>
        <position position="122"/>
    </location>
</feature>
<comment type="similarity">
    <text evidence="7">Belongs to the ubiquitin-conjugating enzyme family.</text>
</comment>
<feature type="domain" description="UBC core" evidence="9">
    <location>
        <begin position="37"/>
        <end position="190"/>
    </location>
</feature>
<keyword evidence="5 7" id="KW-0067">ATP-binding</keyword>
<name>A0A7J7H856_CAMSI</name>
<feature type="region of interest" description="Disordered" evidence="8">
    <location>
        <begin position="1"/>
        <end position="38"/>
    </location>
</feature>
<keyword evidence="3 7" id="KW-0547">Nucleotide-binding</keyword>
<dbReference type="Pfam" id="PF00179">
    <property type="entry name" value="UQ_con"/>
    <property type="match status" value="1"/>
</dbReference>
<dbReference type="SUPFAM" id="SSF54495">
    <property type="entry name" value="UBC-like"/>
    <property type="match status" value="1"/>
</dbReference>
<evidence type="ECO:0000256" key="2">
    <source>
        <dbReference type="ARBA" id="ARBA00022679"/>
    </source>
</evidence>
<evidence type="ECO:0000313" key="11">
    <source>
        <dbReference type="Proteomes" id="UP000593564"/>
    </source>
</evidence>
<evidence type="ECO:0000259" key="9">
    <source>
        <dbReference type="PROSITE" id="PS50127"/>
    </source>
</evidence>
<evidence type="ECO:0000256" key="1">
    <source>
        <dbReference type="ARBA" id="ARBA00012486"/>
    </source>
</evidence>
<evidence type="ECO:0000256" key="8">
    <source>
        <dbReference type="SAM" id="MobiDB-lite"/>
    </source>
</evidence>
<evidence type="ECO:0000256" key="7">
    <source>
        <dbReference type="RuleBase" id="RU362109"/>
    </source>
</evidence>
<reference evidence="10 11" key="2">
    <citation type="submission" date="2020-07" db="EMBL/GenBank/DDBJ databases">
        <title>Genome assembly of wild tea tree DASZ reveals pedigree and selection history of tea varieties.</title>
        <authorList>
            <person name="Zhang W."/>
        </authorList>
    </citation>
    <scope>NUCLEOTIDE SEQUENCE [LARGE SCALE GENOMIC DNA]</scope>
    <source>
        <strain evidence="11">cv. G240</strain>
        <tissue evidence="10">Leaf</tissue>
    </source>
</reference>
<reference evidence="11" key="1">
    <citation type="journal article" date="2020" name="Nat. Commun.">
        <title>Genome assembly of wild tea tree DASZ reveals pedigree and selection history of tea varieties.</title>
        <authorList>
            <person name="Zhang W."/>
            <person name="Zhang Y."/>
            <person name="Qiu H."/>
            <person name="Guo Y."/>
            <person name="Wan H."/>
            <person name="Zhang X."/>
            <person name="Scossa F."/>
            <person name="Alseekh S."/>
            <person name="Zhang Q."/>
            <person name="Wang P."/>
            <person name="Xu L."/>
            <person name="Schmidt M.H."/>
            <person name="Jia X."/>
            <person name="Li D."/>
            <person name="Zhu A."/>
            <person name="Guo F."/>
            <person name="Chen W."/>
            <person name="Ni D."/>
            <person name="Usadel B."/>
            <person name="Fernie A.R."/>
            <person name="Wen W."/>
        </authorList>
    </citation>
    <scope>NUCLEOTIDE SEQUENCE [LARGE SCALE GENOMIC DNA]</scope>
    <source>
        <strain evidence="11">cv. G240</strain>
    </source>
</reference>
<feature type="compositionally biased region" description="Polar residues" evidence="8">
    <location>
        <begin position="8"/>
        <end position="17"/>
    </location>
</feature>
<dbReference type="InterPro" id="IPR023313">
    <property type="entry name" value="UBQ-conjugating_AS"/>
</dbReference>
<dbReference type="InterPro" id="IPR050113">
    <property type="entry name" value="Ub_conjugating_enzyme"/>
</dbReference>
<dbReference type="Gene3D" id="3.10.110.10">
    <property type="entry name" value="Ubiquitin Conjugating Enzyme"/>
    <property type="match status" value="1"/>
</dbReference>
<dbReference type="PROSITE" id="PS00183">
    <property type="entry name" value="UBC_1"/>
    <property type="match status" value="1"/>
</dbReference>
<sequence length="231" mass="26118">MEVRHNPTTDNSSVTLRQQPSPSKQPKPSPNPVDTTSVSQRLQKELMSLMMSSGDLGVSAFPEGESIFAWIGTIEGGKGTIYEGLSYKLSLRFPLDYPFKPPQVKFETMCFHPNVDQFGNICLDILQDKWSSAYDCRTILLSIQSLLGEPNTESPLNSYAATLWKNKEGLRCPSSPLPSSVPTQRHQPIHGHCCLFYLEARSSFSQRQRIYRSTQTDQTESIRRREFRLIG</sequence>
<dbReference type="GO" id="GO:0005524">
    <property type="term" value="F:ATP binding"/>
    <property type="evidence" value="ECO:0007669"/>
    <property type="project" value="UniProtKB-UniRule"/>
</dbReference>
<protein>
    <recommendedName>
        <fullName evidence="1">E2 ubiquitin-conjugating enzyme</fullName>
        <ecNumber evidence="1">2.3.2.23</ecNumber>
    </recommendedName>
</protein>
<proteinExistence type="inferred from homology"/>
<dbReference type="EC" id="2.3.2.23" evidence="1"/>
<accession>A0A7J7H856</accession>
<keyword evidence="11" id="KW-1185">Reference proteome</keyword>
<organism evidence="10 11">
    <name type="scientific">Camellia sinensis</name>
    <name type="common">Tea plant</name>
    <name type="synonym">Thea sinensis</name>
    <dbReference type="NCBI Taxonomy" id="4442"/>
    <lineage>
        <taxon>Eukaryota</taxon>
        <taxon>Viridiplantae</taxon>
        <taxon>Streptophyta</taxon>
        <taxon>Embryophyta</taxon>
        <taxon>Tracheophyta</taxon>
        <taxon>Spermatophyta</taxon>
        <taxon>Magnoliopsida</taxon>
        <taxon>eudicotyledons</taxon>
        <taxon>Gunneridae</taxon>
        <taxon>Pentapetalae</taxon>
        <taxon>asterids</taxon>
        <taxon>Ericales</taxon>
        <taxon>Theaceae</taxon>
        <taxon>Camellia</taxon>
    </lineage>
</organism>
<dbReference type="SMART" id="SM00212">
    <property type="entry name" value="UBCc"/>
    <property type="match status" value="1"/>
</dbReference>
<evidence type="ECO:0000256" key="3">
    <source>
        <dbReference type="ARBA" id="ARBA00022741"/>
    </source>
</evidence>
<dbReference type="AlphaFoldDB" id="A0A7J7H856"/>
<dbReference type="CDD" id="cd23791">
    <property type="entry name" value="UBCc_UBE2C"/>
    <property type="match status" value="1"/>
</dbReference>
<keyword evidence="2" id="KW-0808">Transferase</keyword>
<dbReference type="PROSITE" id="PS50127">
    <property type="entry name" value="UBC_2"/>
    <property type="match status" value="1"/>
</dbReference>
<dbReference type="InterPro" id="IPR016135">
    <property type="entry name" value="UBQ-conjugating_enzyme/RWD"/>
</dbReference>
<evidence type="ECO:0000256" key="6">
    <source>
        <dbReference type="PROSITE-ProRule" id="PRU10133"/>
    </source>
</evidence>
<dbReference type="InterPro" id="IPR000608">
    <property type="entry name" value="UBC"/>
</dbReference>
<dbReference type="EMBL" id="JACBKZ010000006">
    <property type="protein sequence ID" value="KAF5947976.1"/>
    <property type="molecule type" value="Genomic_DNA"/>
</dbReference>
<dbReference type="PANTHER" id="PTHR24067">
    <property type="entry name" value="UBIQUITIN-CONJUGATING ENZYME E2"/>
    <property type="match status" value="1"/>
</dbReference>
<comment type="caution">
    <text evidence="10">The sequence shown here is derived from an EMBL/GenBank/DDBJ whole genome shotgun (WGS) entry which is preliminary data.</text>
</comment>
<keyword evidence="4 7" id="KW-0833">Ubl conjugation pathway</keyword>